<gene>
    <name evidence="2" type="ORF">NCTC13038_00147</name>
</gene>
<proteinExistence type="predicted"/>
<evidence type="ECO:0000256" key="1">
    <source>
        <dbReference type="SAM" id="MobiDB-lite"/>
    </source>
</evidence>
<name>A0A485AV97_RAOTE</name>
<evidence type="ECO:0000313" key="2">
    <source>
        <dbReference type="EMBL" id="VFS64581.1"/>
    </source>
</evidence>
<dbReference type="EMBL" id="CAADJG010000002">
    <property type="protein sequence ID" value="VFS64581.1"/>
    <property type="molecule type" value="Genomic_DNA"/>
</dbReference>
<evidence type="ECO:0000313" key="3">
    <source>
        <dbReference type="Proteomes" id="UP000332594"/>
    </source>
</evidence>
<organism evidence="2 3">
    <name type="scientific">Raoultella terrigena</name>
    <name type="common">Klebsiella terrigena</name>
    <dbReference type="NCBI Taxonomy" id="577"/>
    <lineage>
        <taxon>Bacteria</taxon>
        <taxon>Pseudomonadati</taxon>
        <taxon>Pseudomonadota</taxon>
        <taxon>Gammaproteobacteria</taxon>
        <taxon>Enterobacterales</taxon>
        <taxon>Enterobacteriaceae</taxon>
        <taxon>Klebsiella/Raoultella group</taxon>
        <taxon>Raoultella</taxon>
    </lineage>
</organism>
<feature type="region of interest" description="Disordered" evidence="1">
    <location>
        <begin position="96"/>
        <end position="124"/>
    </location>
</feature>
<accession>A0A485AV97</accession>
<sequence length="124" mass="13429">MPRLRISPELKALLAYGMVIFSVPLSVSAAPEQIPQIGGVIIPQAFSQALQDGMSIPLFIHLEGSTGNGDDQRLGSAFIWLDGGVLRVRQIRLEESDNNATVSAPNPADAHRPGERILRQRPAH</sequence>
<dbReference type="Proteomes" id="UP000332594">
    <property type="component" value="Unassembled WGS sequence"/>
</dbReference>
<reference evidence="2 3" key="1">
    <citation type="submission" date="2019-03" db="EMBL/GenBank/DDBJ databases">
        <authorList>
            <consortium name="Pathogen Informatics"/>
        </authorList>
    </citation>
    <scope>NUCLEOTIDE SEQUENCE [LARGE SCALE GENOMIC DNA]</scope>
    <source>
        <strain evidence="2 3">NCTC13038</strain>
    </source>
</reference>
<protein>
    <submittedName>
        <fullName evidence="2">Uncharacterized protein</fullName>
    </submittedName>
</protein>
<feature type="compositionally biased region" description="Basic and acidic residues" evidence="1">
    <location>
        <begin position="109"/>
        <end position="118"/>
    </location>
</feature>
<dbReference type="AlphaFoldDB" id="A0A485AV97"/>